<dbReference type="EMBL" id="CAJVQC010096091">
    <property type="protein sequence ID" value="CAG8828785.1"/>
    <property type="molecule type" value="Genomic_DNA"/>
</dbReference>
<reference evidence="1" key="1">
    <citation type="submission" date="2021-06" db="EMBL/GenBank/DDBJ databases">
        <authorList>
            <person name="Kallberg Y."/>
            <person name="Tangrot J."/>
            <person name="Rosling A."/>
        </authorList>
    </citation>
    <scope>NUCLEOTIDE SEQUENCE</scope>
    <source>
        <strain evidence="1">MA461A</strain>
    </source>
</reference>
<protein>
    <submittedName>
        <fullName evidence="1">6414_t:CDS:1</fullName>
    </submittedName>
</protein>
<name>A0ACA9S5W6_9GLOM</name>
<sequence>FPSFILAEEKRDVQPKIPITTKKDLPYIKFKKDYPCAMFELRTWILAFKQALDKTTLNEVESCINDVIKDTNDMEDITIKYILSKETLHHEKSKITPQG</sequence>
<proteinExistence type="predicted"/>
<evidence type="ECO:0000313" key="1">
    <source>
        <dbReference type="EMBL" id="CAG8828785.1"/>
    </source>
</evidence>
<comment type="caution">
    <text evidence="1">The sequence shown here is derived from an EMBL/GenBank/DDBJ whole genome shotgun (WGS) entry which is preliminary data.</text>
</comment>
<evidence type="ECO:0000313" key="2">
    <source>
        <dbReference type="Proteomes" id="UP000789920"/>
    </source>
</evidence>
<feature type="non-terminal residue" evidence="1">
    <location>
        <position position="1"/>
    </location>
</feature>
<gene>
    <name evidence="1" type="ORF">RPERSI_LOCUS27333</name>
</gene>
<dbReference type="Proteomes" id="UP000789920">
    <property type="component" value="Unassembled WGS sequence"/>
</dbReference>
<keyword evidence="2" id="KW-1185">Reference proteome</keyword>
<accession>A0ACA9S5W6</accession>
<organism evidence="1 2">
    <name type="scientific">Racocetra persica</name>
    <dbReference type="NCBI Taxonomy" id="160502"/>
    <lineage>
        <taxon>Eukaryota</taxon>
        <taxon>Fungi</taxon>
        <taxon>Fungi incertae sedis</taxon>
        <taxon>Mucoromycota</taxon>
        <taxon>Glomeromycotina</taxon>
        <taxon>Glomeromycetes</taxon>
        <taxon>Diversisporales</taxon>
        <taxon>Gigasporaceae</taxon>
        <taxon>Racocetra</taxon>
    </lineage>
</organism>